<comment type="caution">
    <text evidence="1">The sequence shown here is derived from an EMBL/GenBank/DDBJ whole genome shotgun (WGS) entry which is preliminary data.</text>
</comment>
<dbReference type="AlphaFoldDB" id="A0AAV9BJZ6"/>
<organism evidence="1 2">
    <name type="scientific">Acorus gramineus</name>
    <name type="common">Dwarf sweet flag</name>
    <dbReference type="NCBI Taxonomy" id="55184"/>
    <lineage>
        <taxon>Eukaryota</taxon>
        <taxon>Viridiplantae</taxon>
        <taxon>Streptophyta</taxon>
        <taxon>Embryophyta</taxon>
        <taxon>Tracheophyta</taxon>
        <taxon>Spermatophyta</taxon>
        <taxon>Magnoliopsida</taxon>
        <taxon>Liliopsida</taxon>
        <taxon>Acoraceae</taxon>
        <taxon>Acorus</taxon>
    </lineage>
</organism>
<dbReference type="Proteomes" id="UP001179952">
    <property type="component" value="Unassembled WGS sequence"/>
</dbReference>
<protein>
    <submittedName>
        <fullName evidence="1">Uncharacterized protein</fullName>
    </submittedName>
</protein>
<reference evidence="1" key="2">
    <citation type="submission" date="2023-06" db="EMBL/GenBank/DDBJ databases">
        <authorList>
            <person name="Ma L."/>
            <person name="Liu K.-W."/>
            <person name="Li Z."/>
            <person name="Hsiao Y.-Y."/>
            <person name="Qi Y."/>
            <person name="Fu T."/>
            <person name="Tang G."/>
            <person name="Zhang D."/>
            <person name="Sun W.-H."/>
            <person name="Liu D.-K."/>
            <person name="Li Y."/>
            <person name="Chen G.-Z."/>
            <person name="Liu X.-D."/>
            <person name="Liao X.-Y."/>
            <person name="Jiang Y.-T."/>
            <person name="Yu X."/>
            <person name="Hao Y."/>
            <person name="Huang J."/>
            <person name="Zhao X.-W."/>
            <person name="Ke S."/>
            <person name="Chen Y.-Y."/>
            <person name="Wu W.-L."/>
            <person name="Hsu J.-L."/>
            <person name="Lin Y.-F."/>
            <person name="Huang M.-D."/>
            <person name="Li C.-Y."/>
            <person name="Huang L."/>
            <person name="Wang Z.-W."/>
            <person name="Zhao X."/>
            <person name="Zhong W.-Y."/>
            <person name="Peng D.-H."/>
            <person name="Ahmad S."/>
            <person name="Lan S."/>
            <person name="Zhang J.-S."/>
            <person name="Tsai W.-C."/>
            <person name="Van De Peer Y."/>
            <person name="Liu Z.-J."/>
        </authorList>
    </citation>
    <scope>NUCLEOTIDE SEQUENCE</scope>
    <source>
        <strain evidence="1">SCP</strain>
        <tissue evidence="1">Leaves</tissue>
    </source>
</reference>
<keyword evidence="2" id="KW-1185">Reference proteome</keyword>
<reference evidence="1" key="1">
    <citation type="journal article" date="2023" name="Nat. Commun.">
        <title>Diploid and tetraploid genomes of Acorus and the evolution of monocots.</title>
        <authorList>
            <person name="Ma L."/>
            <person name="Liu K.W."/>
            <person name="Li Z."/>
            <person name="Hsiao Y.Y."/>
            <person name="Qi Y."/>
            <person name="Fu T."/>
            <person name="Tang G.D."/>
            <person name="Zhang D."/>
            <person name="Sun W.H."/>
            <person name="Liu D.K."/>
            <person name="Li Y."/>
            <person name="Chen G.Z."/>
            <person name="Liu X.D."/>
            <person name="Liao X.Y."/>
            <person name="Jiang Y.T."/>
            <person name="Yu X."/>
            <person name="Hao Y."/>
            <person name="Huang J."/>
            <person name="Zhao X.W."/>
            <person name="Ke S."/>
            <person name="Chen Y.Y."/>
            <person name="Wu W.L."/>
            <person name="Hsu J.L."/>
            <person name="Lin Y.F."/>
            <person name="Huang M.D."/>
            <person name="Li C.Y."/>
            <person name="Huang L."/>
            <person name="Wang Z.W."/>
            <person name="Zhao X."/>
            <person name="Zhong W.Y."/>
            <person name="Peng D.H."/>
            <person name="Ahmad S."/>
            <person name="Lan S."/>
            <person name="Zhang J.S."/>
            <person name="Tsai W.C."/>
            <person name="Van de Peer Y."/>
            <person name="Liu Z.J."/>
        </authorList>
    </citation>
    <scope>NUCLEOTIDE SEQUENCE</scope>
    <source>
        <strain evidence="1">SCP</strain>
    </source>
</reference>
<evidence type="ECO:0000313" key="1">
    <source>
        <dbReference type="EMBL" id="KAK1276974.1"/>
    </source>
</evidence>
<sequence length="72" mass="8097">MDLYKDPISKVYEATFRIQIEQSLGLGEIWAEFEVDGEKAVAHKGVFLDAFLDEGGVVSGFGDRFRTALYIH</sequence>
<evidence type="ECO:0000313" key="2">
    <source>
        <dbReference type="Proteomes" id="UP001179952"/>
    </source>
</evidence>
<proteinExistence type="predicted"/>
<gene>
    <name evidence="1" type="ORF">QJS04_geneDACA011817</name>
</gene>
<name>A0AAV9BJZ6_ACOGR</name>
<dbReference type="EMBL" id="JAUJYN010000003">
    <property type="protein sequence ID" value="KAK1276974.1"/>
    <property type="molecule type" value="Genomic_DNA"/>
</dbReference>
<accession>A0AAV9BJZ6</accession>